<feature type="domain" description="Signal transduction histidine kinase internal region" evidence="2">
    <location>
        <begin position="372"/>
        <end position="446"/>
    </location>
</feature>
<proteinExistence type="predicted"/>
<keyword evidence="1" id="KW-0472">Membrane</keyword>
<dbReference type="InterPro" id="IPR010559">
    <property type="entry name" value="Sig_transdc_His_kin_internal"/>
</dbReference>
<comment type="caution">
    <text evidence="3">The sequence shown here is derived from an EMBL/GenBank/DDBJ whole genome shotgun (WGS) entry which is preliminary data.</text>
</comment>
<dbReference type="Pfam" id="PF06580">
    <property type="entry name" value="His_kinase"/>
    <property type="match status" value="1"/>
</dbReference>
<gene>
    <name evidence="3" type="ORF">PL2TA16_01691</name>
</gene>
<feature type="transmembrane region" description="Helical" evidence="1">
    <location>
        <begin position="235"/>
        <end position="253"/>
    </location>
</feature>
<feature type="transmembrane region" description="Helical" evidence="1">
    <location>
        <begin position="165"/>
        <end position="190"/>
    </location>
</feature>
<accession>V4J5F8</accession>
<evidence type="ECO:0000259" key="2">
    <source>
        <dbReference type="Pfam" id="PF06580"/>
    </source>
</evidence>
<dbReference type="GO" id="GO:0016020">
    <property type="term" value="C:membrane"/>
    <property type="evidence" value="ECO:0007669"/>
    <property type="project" value="InterPro"/>
</dbReference>
<dbReference type="Proteomes" id="UP000017820">
    <property type="component" value="Unassembled WGS sequence"/>
</dbReference>
<organism evidence="3 4">
    <name type="scientific">Pseudoalteromonas luteoviolacea (strain 2ta16)</name>
    <dbReference type="NCBI Taxonomy" id="1353533"/>
    <lineage>
        <taxon>Bacteria</taxon>
        <taxon>Pseudomonadati</taxon>
        <taxon>Pseudomonadota</taxon>
        <taxon>Gammaproteobacteria</taxon>
        <taxon>Alteromonadales</taxon>
        <taxon>Pseudoalteromonadaceae</taxon>
        <taxon>Pseudoalteromonas</taxon>
    </lineage>
</organism>
<dbReference type="PANTHER" id="PTHR34220">
    <property type="entry name" value="SENSOR HISTIDINE KINASE YPDA"/>
    <property type="match status" value="1"/>
</dbReference>
<keyword evidence="1" id="KW-0812">Transmembrane</keyword>
<reference evidence="3 4" key="1">
    <citation type="submission" date="2013-07" db="EMBL/GenBank/DDBJ databases">
        <title>Draft genome sequence of Pseudoalteromonas luteoviolacea 2ta16.</title>
        <authorList>
            <person name="Allen E.E."/>
            <person name="Azam F."/>
            <person name="Podell S."/>
        </authorList>
    </citation>
    <scope>NUCLEOTIDE SEQUENCE [LARGE SCALE GENOMIC DNA]</scope>
    <source>
        <strain evidence="3 4">2ta16</strain>
    </source>
</reference>
<feature type="transmembrane region" description="Helical" evidence="1">
    <location>
        <begin position="335"/>
        <end position="353"/>
    </location>
</feature>
<name>V4J5F8_PSEL2</name>
<dbReference type="Gene3D" id="2.60.120.260">
    <property type="entry name" value="Galactose-binding domain-like"/>
    <property type="match status" value="1"/>
</dbReference>
<protein>
    <submittedName>
        <fullName evidence="3">Putative regulator of cell autolysis</fullName>
    </submittedName>
</protein>
<feature type="transmembrane region" description="Helical" evidence="1">
    <location>
        <begin position="311"/>
        <end position="329"/>
    </location>
</feature>
<keyword evidence="1" id="KW-1133">Transmembrane helix</keyword>
<evidence type="ECO:0000313" key="3">
    <source>
        <dbReference type="EMBL" id="ESP90587.1"/>
    </source>
</evidence>
<feature type="transmembrane region" description="Helical" evidence="1">
    <location>
        <begin position="285"/>
        <end position="304"/>
    </location>
</feature>
<dbReference type="InterPro" id="IPR050640">
    <property type="entry name" value="Bact_2-comp_sensor_kinase"/>
</dbReference>
<evidence type="ECO:0000313" key="4">
    <source>
        <dbReference type="Proteomes" id="UP000017820"/>
    </source>
</evidence>
<dbReference type="PANTHER" id="PTHR34220:SF7">
    <property type="entry name" value="SENSOR HISTIDINE KINASE YPDA"/>
    <property type="match status" value="1"/>
</dbReference>
<dbReference type="AlphaFoldDB" id="V4J5F8"/>
<dbReference type="PATRIC" id="fig|1353533.3.peg.5117"/>
<sequence>MCLLVAALAHKSFASSELQGLSNLRQAPFSESLGQGCHSKELDDRHWQTFQFPNIQAQQHLCIRGTLTIDKEQLPPNPTLLFLALAAYEIYLNGELIGKNGVPGSSKTYEQVGAISSLTQLDYKTLVPGEHLISIELSSFHTADAFSAIAYALAIIDQQSFYQTIIVASSITALLIGGLSLLFVIFLTVYLRYSNQASHLIFALLCVFTLALLVAEQWKLWVNYYYDVHLLRMHIVFALTLVVTSLLPSYYLAQHNASHKPLWLGALALTLLAVAYSTTSFDARSAWLFCASLLFVGAINVITLRHGKAGSITALLICAVSILGFILAPRLFLEFGFAFSITLVLASIGVSLLNQLIKQRNLALEAGKIKGELLRRNLQPHYLMNCLMQVQELIDFAPAQANEFVQQLAEEFRALVKVSEKEVVTLEEELRLCHSHLKIMSVRYQQNYQLVTQSVPDSASQCPAHILVPTAIIHSQIENCFTHNRIMSDKPIQLSISASKSRIILELTTPIDVATQHQGMGIGDAYIRAKMAQVCESDWQLESCQVADHWVTRYEYQIRPNFT</sequence>
<dbReference type="GO" id="GO:0000155">
    <property type="term" value="F:phosphorelay sensor kinase activity"/>
    <property type="evidence" value="ECO:0007669"/>
    <property type="project" value="InterPro"/>
</dbReference>
<dbReference type="EMBL" id="AUSV01000134">
    <property type="protein sequence ID" value="ESP90587.1"/>
    <property type="molecule type" value="Genomic_DNA"/>
</dbReference>
<feature type="transmembrane region" description="Helical" evidence="1">
    <location>
        <begin position="262"/>
        <end position="279"/>
    </location>
</feature>
<evidence type="ECO:0000256" key="1">
    <source>
        <dbReference type="SAM" id="Phobius"/>
    </source>
</evidence>
<feature type="transmembrane region" description="Helical" evidence="1">
    <location>
        <begin position="197"/>
        <end position="215"/>
    </location>
</feature>